<dbReference type="AlphaFoldDB" id="A0AAN8K5L7"/>
<dbReference type="CDD" id="cd08698">
    <property type="entry name" value="TGF_beta_SF"/>
    <property type="match status" value="1"/>
</dbReference>
<dbReference type="PROSITE" id="PS00250">
    <property type="entry name" value="TGF_BETA_1"/>
    <property type="match status" value="1"/>
</dbReference>
<sequence>MPPTDGSEGDILRDSLLEQVFERVLQNPETDHESIEVIPGVESVVETNLTDVTTVNSTGDIELNTTVCDIEAENREIFLQTFKRHVLMKIGIAEEDLSNEVEPFPILPPMHDWREMLKDEPAANNRNSFTAVDSRYITYASDMSKDCDSKFIYGCMKFAEVKQIQSNRILSAELAIYLNVDTTNKTLILYLLNQKGTFKDANYLMKKDIKDNTSRWIVFDVKKTITKLQGKPGALRAFGINCKTCSNARRRRCKECGGPYNDILGFQTDHKPNLVIKMDSKLSPSKTRDTNCRVGQVTCCKKSFHAESREFFENIVMPRSFVMTYCTGSCNDPTLPPYNNHTIMIQNYRWNPQLNVNVTLKKILKPCCSPIAFADKSVLLLNHGVLTKYDIPNLHVTDCGCI</sequence>
<dbReference type="GO" id="GO:0008083">
    <property type="term" value="F:growth factor activity"/>
    <property type="evidence" value="ECO:0007669"/>
    <property type="project" value="UniProtKB-KW"/>
</dbReference>
<organism evidence="8 9">
    <name type="scientific">Patella caerulea</name>
    <name type="common">Rayed Mediterranean limpet</name>
    <dbReference type="NCBI Taxonomy" id="87958"/>
    <lineage>
        <taxon>Eukaryota</taxon>
        <taxon>Metazoa</taxon>
        <taxon>Spiralia</taxon>
        <taxon>Lophotrochozoa</taxon>
        <taxon>Mollusca</taxon>
        <taxon>Gastropoda</taxon>
        <taxon>Patellogastropoda</taxon>
        <taxon>Patelloidea</taxon>
        <taxon>Patellidae</taxon>
        <taxon>Patella</taxon>
    </lineage>
</organism>
<dbReference type="SUPFAM" id="SSF57501">
    <property type="entry name" value="Cystine-knot cytokines"/>
    <property type="match status" value="1"/>
</dbReference>
<reference evidence="8 9" key="1">
    <citation type="submission" date="2024-01" db="EMBL/GenBank/DDBJ databases">
        <title>The genome of the rayed Mediterranean limpet Patella caerulea (Linnaeus, 1758).</title>
        <authorList>
            <person name="Anh-Thu Weber A."/>
            <person name="Halstead-Nussloch G."/>
        </authorList>
    </citation>
    <scope>NUCLEOTIDE SEQUENCE [LARGE SCALE GENOMIC DNA]</scope>
    <source>
        <strain evidence="8">AATW-2023a</strain>
        <tissue evidence="8">Whole specimen</tissue>
    </source>
</reference>
<dbReference type="PROSITE" id="PS51362">
    <property type="entry name" value="TGF_BETA_2"/>
    <property type="match status" value="1"/>
</dbReference>
<keyword evidence="9" id="KW-1185">Reference proteome</keyword>
<keyword evidence="4 6" id="KW-0339">Growth factor</keyword>
<dbReference type="InterPro" id="IPR001839">
    <property type="entry name" value="TGF-b_C"/>
</dbReference>
<evidence type="ECO:0000259" key="7">
    <source>
        <dbReference type="PROSITE" id="PS51362"/>
    </source>
</evidence>
<accession>A0AAN8K5L7</accession>
<dbReference type="GO" id="GO:0005615">
    <property type="term" value="C:extracellular space"/>
    <property type="evidence" value="ECO:0007669"/>
    <property type="project" value="TreeGrafter"/>
</dbReference>
<gene>
    <name evidence="8" type="ORF">SNE40_004875</name>
</gene>
<keyword evidence="5" id="KW-1015">Disulfide bond</keyword>
<dbReference type="InterPro" id="IPR017948">
    <property type="entry name" value="TGFb_CS"/>
</dbReference>
<dbReference type="GO" id="GO:0005125">
    <property type="term" value="F:cytokine activity"/>
    <property type="evidence" value="ECO:0007669"/>
    <property type="project" value="TreeGrafter"/>
</dbReference>
<dbReference type="PANTHER" id="PTHR11848">
    <property type="entry name" value="TGF-BETA FAMILY"/>
    <property type="match status" value="1"/>
</dbReference>
<evidence type="ECO:0000256" key="4">
    <source>
        <dbReference type="ARBA" id="ARBA00023030"/>
    </source>
</evidence>
<dbReference type="Pfam" id="PF00688">
    <property type="entry name" value="TGFb_propeptide"/>
    <property type="match status" value="1"/>
</dbReference>
<dbReference type="Gene3D" id="2.60.120.970">
    <property type="match status" value="1"/>
</dbReference>
<dbReference type="InterPro" id="IPR001111">
    <property type="entry name" value="TGF-b_propeptide"/>
</dbReference>
<dbReference type="Proteomes" id="UP001347796">
    <property type="component" value="Unassembled WGS sequence"/>
</dbReference>
<evidence type="ECO:0000256" key="5">
    <source>
        <dbReference type="ARBA" id="ARBA00023157"/>
    </source>
</evidence>
<evidence type="ECO:0000256" key="6">
    <source>
        <dbReference type="RuleBase" id="RU000354"/>
    </source>
</evidence>
<dbReference type="SMART" id="SM00204">
    <property type="entry name" value="TGFB"/>
    <property type="match status" value="1"/>
</dbReference>
<evidence type="ECO:0000256" key="2">
    <source>
        <dbReference type="ARBA" id="ARBA00006656"/>
    </source>
</evidence>
<name>A0AAN8K5L7_PATCE</name>
<evidence type="ECO:0000256" key="3">
    <source>
        <dbReference type="ARBA" id="ARBA00022525"/>
    </source>
</evidence>
<keyword evidence="3" id="KW-0964">Secreted</keyword>
<dbReference type="PANTHER" id="PTHR11848:SF309">
    <property type="entry name" value="INHIBIN BETA CHAIN"/>
    <property type="match status" value="1"/>
</dbReference>
<dbReference type="Pfam" id="PF00019">
    <property type="entry name" value="TGF_beta"/>
    <property type="match status" value="1"/>
</dbReference>
<comment type="caution">
    <text evidence="8">The sequence shown here is derived from an EMBL/GenBank/DDBJ whole genome shotgun (WGS) entry which is preliminary data.</text>
</comment>
<dbReference type="Gene3D" id="2.10.90.10">
    <property type="entry name" value="Cystine-knot cytokines"/>
    <property type="match status" value="1"/>
</dbReference>
<evidence type="ECO:0000313" key="8">
    <source>
        <dbReference type="EMBL" id="KAK6188762.1"/>
    </source>
</evidence>
<proteinExistence type="inferred from homology"/>
<evidence type="ECO:0000313" key="9">
    <source>
        <dbReference type="Proteomes" id="UP001347796"/>
    </source>
</evidence>
<dbReference type="EMBL" id="JAZGQO010000003">
    <property type="protein sequence ID" value="KAK6188762.1"/>
    <property type="molecule type" value="Genomic_DNA"/>
</dbReference>
<feature type="domain" description="TGF-beta family profile" evidence="7">
    <location>
        <begin position="285"/>
        <end position="402"/>
    </location>
</feature>
<comment type="subcellular location">
    <subcellularLocation>
        <location evidence="1">Secreted</location>
    </subcellularLocation>
</comment>
<dbReference type="InterPro" id="IPR015615">
    <property type="entry name" value="TGF-beta-rel"/>
</dbReference>
<protein>
    <recommendedName>
        <fullName evidence="7">TGF-beta family profile domain-containing protein</fullName>
    </recommendedName>
</protein>
<comment type="similarity">
    <text evidence="2 6">Belongs to the TGF-beta family.</text>
</comment>
<evidence type="ECO:0000256" key="1">
    <source>
        <dbReference type="ARBA" id="ARBA00004613"/>
    </source>
</evidence>
<dbReference type="InterPro" id="IPR029034">
    <property type="entry name" value="Cystine-knot_cytokine"/>
</dbReference>